<keyword evidence="8 12" id="KW-1133">Transmembrane helix</keyword>
<evidence type="ECO:0000256" key="4">
    <source>
        <dbReference type="ARBA" id="ARBA00022692"/>
    </source>
</evidence>
<comment type="cofactor">
    <cofactor evidence="1">
        <name>Zn(2+)</name>
        <dbReference type="ChEBI" id="CHEBI:29105"/>
    </cofactor>
</comment>
<feature type="transmembrane region" description="Helical" evidence="12">
    <location>
        <begin position="71"/>
        <end position="90"/>
    </location>
</feature>
<evidence type="ECO:0000256" key="3">
    <source>
        <dbReference type="ARBA" id="ARBA00022670"/>
    </source>
</evidence>
<dbReference type="InterPro" id="IPR050083">
    <property type="entry name" value="HtpX_protease"/>
</dbReference>
<feature type="repeat" description="TPR" evidence="11">
    <location>
        <begin position="478"/>
        <end position="511"/>
    </location>
</feature>
<dbReference type="Gene3D" id="1.25.40.10">
    <property type="entry name" value="Tetratricopeptide repeat domain"/>
    <property type="match status" value="1"/>
</dbReference>
<evidence type="ECO:0000259" key="13">
    <source>
        <dbReference type="Pfam" id="PF01435"/>
    </source>
</evidence>
<keyword evidence="10 12" id="KW-0472">Membrane</keyword>
<feature type="transmembrane region" description="Helical" evidence="12">
    <location>
        <begin position="288"/>
        <end position="313"/>
    </location>
</feature>
<protein>
    <recommendedName>
        <fullName evidence="13">Peptidase M48 domain-containing protein</fullName>
    </recommendedName>
</protein>
<keyword evidence="6" id="KW-0378">Hydrolase</keyword>
<feature type="transmembrane region" description="Helical" evidence="12">
    <location>
        <begin position="333"/>
        <end position="354"/>
    </location>
</feature>
<evidence type="ECO:0000256" key="7">
    <source>
        <dbReference type="ARBA" id="ARBA00022833"/>
    </source>
</evidence>
<feature type="transmembrane region" description="Helical" evidence="12">
    <location>
        <begin position="432"/>
        <end position="449"/>
    </location>
</feature>
<dbReference type="CDD" id="cd07345">
    <property type="entry name" value="M48A_Ste24p-like"/>
    <property type="match status" value="1"/>
</dbReference>
<dbReference type="InterPro" id="IPR001915">
    <property type="entry name" value="Peptidase_M48"/>
</dbReference>
<keyword evidence="11" id="KW-0802">TPR repeat</keyword>
<dbReference type="EMBL" id="AP025516">
    <property type="protein sequence ID" value="BDD89253.1"/>
    <property type="molecule type" value="Genomic_DNA"/>
</dbReference>
<dbReference type="Gene3D" id="3.30.2010.10">
    <property type="entry name" value="Metalloproteases ('zincins'), catalytic domain"/>
    <property type="match status" value="1"/>
</dbReference>
<evidence type="ECO:0000256" key="1">
    <source>
        <dbReference type="ARBA" id="ARBA00001947"/>
    </source>
</evidence>
<dbReference type="RefSeq" id="WP_284152564.1">
    <property type="nucleotide sequence ID" value="NZ_AP025516.1"/>
</dbReference>
<feature type="transmembrane region" description="Helical" evidence="12">
    <location>
        <begin position="30"/>
        <end position="51"/>
    </location>
</feature>
<evidence type="ECO:0000256" key="5">
    <source>
        <dbReference type="ARBA" id="ARBA00022723"/>
    </source>
</evidence>
<dbReference type="Proteomes" id="UP000830055">
    <property type="component" value="Chromosome"/>
</dbReference>
<evidence type="ECO:0000256" key="6">
    <source>
        <dbReference type="ARBA" id="ARBA00022801"/>
    </source>
</evidence>
<sequence length="613" mass="70132">MIYANLLVFLAAIFLFSIAAVPQEPVVSWLESLAICLAVYGFYGVIVRRTFKSAATRSSAGYFQAEKRMSILALVFFAILIYLGDIKYYLSFLSVGDRFPAVLNVSGLGLFLLFLLLLWLAGRRSYGQVFGKSYSRASFVTTNIRTNLPIVLPWVVLSLIYDLVALVPSPSLRQFVESPWGDVIFFGLFLLLVVIFFPPLVRRLWDCQKMPESPLLHHLQTFCRRQNFSADIYLWPLFEGRVLTAAVMGVVPGLRYILVTPALLETMSVAELEAVMAHEIGHVKKKHLLLYVLLIGGFSVLAGFMAEPILFYLLSLDGVYWLMNLDLVRPETVIGIVGGLPLLLFLLFYFRYVFGYFIRNFERQADLYVFRILGDSRALVAAFEKIVWAGGQRREKKNWHHFGIGERIDHLALCEREPDWIDRQDRKVNRSLIAYILVVALVAVLAGRVPTEQMARDYEAKYIEMVLMRGMEGIENQALWYRLLGDLMFNRQLEQKALIAYNKALELEPGDPELLNNLAWLLLTTKDPVLRDPVRALGLAREAARLAPKPYVLDTLATAYWANGLIEEAVAIERQVLQSDPEQADFYRRQLQRFETERYNGKTMFNREMQGEE</sequence>
<dbReference type="PANTHER" id="PTHR43221">
    <property type="entry name" value="PROTEASE HTPX"/>
    <property type="match status" value="1"/>
</dbReference>
<evidence type="ECO:0000256" key="11">
    <source>
        <dbReference type="PROSITE-ProRule" id="PRU00339"/>
    </source>
</evidence>
<keyword evidence="2" id="KW-1003">Cell membrane</keyword>
<keyword evidence="7" id="KW-0862">Zinc</keyword>
<keyword evidence="4 12" id="KW-0812">Transmembrane</keyword>
<proteinExistence type="predicted"/>
<dbReference type="SUPFAM" id="SSF48452">
    <property type="entry name" value="TPR-like"/>
    <property type="match status" value="1"/>
</dbReference>
<evidence type="ECO:0000313" key="14">
    <source>
        <dbReference type="EMBL" id="BDD89253.1"/>
    </source>
</evidence>
<gene>
    <name evidence="14" type="ORF">DPPLL_36180</name>
</gene>
<dbReference type="Pfam" id="PF01435">
    <property type="entry name" value="Peptidase_M48"/>
    <property type="match status" value="1"/>
</dbReference>
<keyword evidence="3" id="KW-0645">Protease</keyword>
<organism evidence="14 15">
    <name type="scientific">Desulfofustis limnaeus</name>
    <dbReference type="NCBI Taxonomy" id="2740163"/>
    <lineage>
        <taxon>Bacteria</taxon>
        <taxon>Pseudomonadati</taxon>
        <taxon>Thermodesulfobacteriota</taxon>
        <taxon>Desulfobulbia</taxon>
        <taxon>Desulfobulbales</taxon>
        <taxon>Desulfocapsaceae</taxon>
        <taxon>Desulfofustis</taxon>
    </lineage>
</organism>
<evidence type="ECO:0000256" key="12">
    <source>
        <dbReference type="SAM" id="Phobius"/>
    </source>
</evidence>
<keyword evidence="5" id="KW-0479">Metal-binding</keyword>
<dbReference type="InterPro" id="IPR011990">
    <property type="entry name" value="TPR-like_helical_dom_sf"/>
</dbReference>
<evidence type="ECO:0000256" key="9">
    <source>
        <dbReference type="ARBA" id="ARBA00023049"/>
    </source>
</evidence>
<feature type="transmembrane region" description="Helical" evidence="12">
    <location>
        <begin position="183"/>
        <end position="201"/>
    </location>
</feature>
<name>A0ABM7WE47_9BACT</name>
<dbReference type="InterPro" id="IPR019734">
    <property type="entry name" value="TPR_rpt"/>
</dbReference>
<evidence type="ECO:0000256" key="2">
    <source>
        <dbReference type="ARBA" id="ARBA00022475"/>
    </source>
</evidence>
<keyword evidence="15" id="KW-1185">Reference proteome</keyword>
<dbReference type="PROSITE" id="PS50005">
    <property type="entry name" value="TPR"/>
    <property type="match status" value="1"/>
</dbReference>
<feature type="transmembrane region" description="Helical" evidence="12">
    <location>
        <begin position="102"/>
        <end position="121"/>
    </location>
</feature>
<dbReference type="Pfam" id="PF13431">
    <property type="entry name" value="TPR_17"/>
    <property type="match status" value="1"/>
</dbReference>
<evidence type="ECO:0000256" key="8">
    <source>
        <dbReference type="ARBA" id="ARBA00022989"/>
    </source>
</evidence>
<feature type="transmembrane region" description="Helical" evidence="12">
    <location>
        <begin position="142"/>
        <end position="163"/>
    </location>
</feature>
<accession>A0ABM7WE47</accession>
<reference evidence="14 15" key="1">
    <citation type="submission" date="2022-01" db="EMBL/GenBank/DDBJ databases">
        <title>Desulfofustis limnae sp. nov., a novel mesophilic sulfate-reducing bacterium isolated from marsh soil.</title>
        <authorList>
            <person name="Watanabe M."/>
            <person name="Takahashi A."/>
            <person name="Kojima H."/>
            <person name="Fukui M."/>
        </authorList>
    </citation>
    <scope>NUCLEOTIDE SEQUENCE [LARGE SCALE GENOMIC DNA]</scope>
    <source>
        <strain evidence="14 15">PPLL</strain>
    </source>
</reference>
<feature type="domain" description="Peptidase M48" evidence="13">
    <location>
        <begin position="241"/>
        <end position="399"/>
    </location>
</feature>
<keyword evidence="9" id="KW-0482">Metalloprotease</keyword>
<evidence type="ECO:0000313" key="15">
    <source>
        <dbReference type="Proteomes" id="UP000830055"/>
    </source>
</evidence>
<evidence type="ECO:0000256" key="10">
    <source>
        <dbReference type="ARBA" id="ARBA00023136"/>
    </source>
</evidence>
<dbReference type="PANTHER" id="PTHR43221:SF2">
    <property type="entry name" value="PROTEASE HTPX HOMOLOG"/>
    <property type="match status" value="1"/>
</dbReference>